<proteinExistence type="predicted"/>
<dbReference type="RefSeq" id="WP_330086270.1">
    <property type="nucleotide sequence ID" value="NZ_JAUGZK010000001.1"/>
</dbReference>
<feature type="signal peptide" evidence="2">
    <location>
        <begin position="1"/>
        <end position="23"/>
    </location>
</feature>
<evidence type="ECO:0000259" key="3">
    <source>
        <dbReference type="Pfam" id="PF02563"/>
    </source>
</evidence>
<reference evidence="5 6" key="1">
    <citation type="submission" date="2023-06" db="EMBL/GenBank/DDBJ databases">
        <title>Alkalimonas sp., MEB004 an alkaliphilic bacterium isolated from Lonar Lake, India.</title>
        <authorList>
            <person name="Joshi A."/>
            <person name="Thite S."/>
        </authorList>
    </citation>
    <scope>NUCLEOTIDE SEQUENCE [LARGE SCALE GENOMIC DNA]</scope>
    <source>
        <strain evidence="5 6">MEB004</strain>
    </source>
</reference>
<evidence type="ECO:0000256" key="1">
    <source>
        <dbReference type="ARBA" id="ARBA00022729"/>
    </source>
</evidence>
<dbReference type="InterPro" id="IPR017477">
    <property type="entry name" value="PEP-CTERM_polysacc_export"/>
</dbReference>
<evidence type="ECO:0000259" key="4">
    <source>
        <dbReference type="Pfam" id="PF10531"/>
    </source>
</evidence>
<protein>
    <submittedName>
        <fullName evidence="5">Polysaccharide export protein</fullName>
    </submittedName>
</protein>
<dbReference type="Gene3D" id="3.10.560.10">
    <property type="entry name" value="Outer membrane lipoprotein wza domain like"/>
    <property type="match status" value="1"/>
</dbReference>
<name>A0ABU7JCY7_9GAMM</name>
<evidence type="ECO:0000313" key="5">
    <source>
        <dbReference type="EMBL" id="MEE2022913.1"/>
    </source>
</evidence>
<organism evidence="5 6">
    <name type="scientific">Alkalimonas mucilaginosa</name>
    <dbReference type="NCBI Taxonomy" id="3057676"/>
    <lineage>
        <taxon>Bacteria</taxon>
        <taxon>Pseudomonadati</taxon>
        <taxon>Pseudomonadota</taxon>
        <taxon>Gammaproteobacteria</taxon>
        <taxon>Alkalimonas</taxon>
    </lineage>
</organism>
<accession>A0ABU7JCY7</accession>
<dbReference type="PANTHER" id="PTHR33619">
    <property type="entry name" value="POLYSACCHARIDE EXPORT PROTEIN GFCE-RELATED"/>
    <property type="match status" value="1"/>
</dbReference>
<keyword evidence="6" id="KW-1185">Reference proteome</keyword>
<dbReference type="EMBL" id="JAUGZK010000001">
    <property type="protein sequence ID" value="MEE2022913.1"/>
    <property type="molecule type" value="Genomic_DNA"/>
</dbReference>
<dbReference type="PANTHER" id="PTHR33619:SF3">
    <property type="entry name" value="POLYSACCHARIDE EXPORT PROTEIN GFCE-RELATED"/>
    <property type="match status" value="1"/>
</dbReference>
<evidence type="ECO:0000313" key="6">
    <source>
        <dbReference type="Proteomes" id="UP001339167"/>
    </source>
</evidence>
<feature type="domain" description="Polysaccharide export protein N-terminal" evidence="3">
    <location>
        <begin position="45"/>
        <end position="117"/>
    </location>
</feature>
<dbReference type="Pfam" id="PF10531">
    <property type="entry name" value="SLBB"/>
    <property type="match status" value="1"/>
</dbReference>
<dbReference type="PROSITE" id="PS51257">
    <property type="entry name" value="PROKAR_LIPOPROTEIN"/>
    <property type="match status" value="1"/>
</dbReference>
<dbReference type="InterPro" id="IPR019554">
    <property type="entry name" value="Soluble_ligand-bd"/>
</dbReference>
<dbReference type="Pfam" id="PF02563">
    <property type="entry name" value="Poly_export"/>
    <property type="match status" value="1"/>
</dbReference>
<gene>
    <name evidence="5" type="ORF">QWF21_01535</name>
</gene>
<feature type="chain" id="PRO_5047535122" evidence="2">
    <location>
        <begin position="24"/>
        <end position="212"/>
    </location>
</feature>
<dbReference type="InterPro" id="IPR003715">
    <property type="entry name" value="Poly_export_N"/>
</dbReference>
<sequence>MKVKRIQGIRGVLLAAVTFFLSACGSSNSLPSATVHDSLTTSVGNYQYLVGPGDSLTIFVWRNPELSGSFLVRPDGMISTSLVEDIPVSGKTPTQVARDMEQVLGQFIRDPIVTVSVAGFVGPYSEQVRVIGAAVNPRAVSYRQYMTMLDLMIQVGGLTDFASGNRAQLVRTVDGRQVSYRVRLDDLIRDGDIRANVDILPGDIVIIPQAWF</sequence>
<evidence type="ECO:0000256" key="2">
    <source>
        <dbReference type="SAM" id="SignalP"/>
    </source>
</evidence>
<dbReference type="NCBIfam" id="TIGR03027">
    <property type="entry name" value="pepcterm_export"/>
    <property type="match status" value="1"/>
</dbReference>
<keyword evidence="1 2" id="KW-0732">Signal</keyword>
<dbReference type="Gene3D" id="3.30.1950.10">
    <property type="entry name" value="wza like domain"/>
    <property type="match status" value="1"/>
</dbReference>
<feature type="domain" description="Soluble ligand binding" evidence="4">
    <location>
        <begin position="128"/>
        <end position="176"/>
    </location>
</feature>
<dbReference type="Proteomes" id="UP001339167">
    <property type="component" value="Unassembled WGS sequence"/>
</dbReference>
<comment type="caution">
    <text evidence="5">The sequence shown here is derived from an EMBL/GenBank/DDBJ whole genome shotgun (WGS) entry which is preliminary data.</text>
</comment>
<dbReference type="InterPro" id="IPR049712">
    <property type="entry name" value="Poly_export"/>
</dbReference>